<dbReference type="InterPro" id="IPR052534">
    <property type="entry name" value="Extracell_DNA_Util/SecSys_Comp"/>
</dbReference>
<sequence length="190" mass="22681">MLIEINLLPWRQFRRNRERRNLLAVAMVIFILIIFAFLLIHSHIKKLNDSKEKCIKDIERKITYLNKKINEIKKIKMKKEGIIKRILFKKKLDEEGYLVVNFFGEITKIIPHGIYLNQMQFKNNKVVLQGVSEFNDLIASMIKNIKQNPWMKDPSLLEVKKIDGLNKAQFNLSFALVFKEKWKPNEKHQF</sequence>
<evidence type="ECO:0000313" key="2">
    <source>
        <dbReference type="EMBL" id="KTD26002.1"/>
    </source>
</evidence>
<dbReference type="PANTHER" id="PTHR40278:SF1">
    <property type="entry name" value="DNA UTILIZATION PROTEIN HOFN"/>
    <property type="match status" value="1"/>
</dbReference>
<organism evidence="2 3">
    <name type="scientific">Legionella maceachernii</name>
    <dbReference type="NCBI Taxonomy" id="466"/>
    <lineage>
        <taxon>Bacteria</taxon>
        <taxon>Pseudomonadati</taxon>
        <taxon>Pseudomonadota</taxon>
        <taxon>Gammaproteobacteria</taxon>
        <taxon>Legionellales</taxon>
        <taxon>Legionellaceae</taxon>
        <taxon>Legionella</taxon>
    </lineage>
</organism>
<gene>
    <name evidence="2" type="primary">pilN</name>
    <name evidence="2" type="ORF">Lmac_1773</name>
</gene>
<evidence type="ECO:0000313" key="3">
    <source>
        <dbReference type="Proteomes" id="UP000054908"/>
    </source>
</evidence>
<dbReference type="STRING" id="466.Lmac_1773"/>
<name>A0A0W0W1A8_9GAMM</name>
<evidence type="ECO:0000256" key="1">
    <source>
        <dbReference type="SAM" id="Phobius"/>
    </source>
</evidence>
<keyword evidence="1" id="KW-0812">Transmembrane</keyword>
<dbReference type="OrthoDB" id="5296173at2"/>
<dbReference type="Proteomes" id="UP000054908">
    <property type="component" value="Unassembled WGS sequence"/>
</dbReference>
<dbReference type="RefSeq" id="WP_058452522.1">
    <property type="nucleotide sequence ID" value="NZ_CAAAIB010000004.1"/>
</dbReference>
<dbReference type="PATRIC" id="fig|466.6.peg.1863"/>
<feature type="transmembrane region" description="Helical" evidence="1">
    <location>
        <begin position="21"/>
        <end position="40"/>
    </location>
</feature>
<keyword evidence="1" id="KW-1133">Transmembrane helix</keyword>
<keyword evidence="3" id="KW-1185">Reference proteome</keyword>
<dbReference type="Pfam" id="PF05137">
    <property type="entry name" value="PilN"/>
    <property type="match status" value="1"/>
</dbReference>
<dbReference type="PANTHER" id="PTHR40278">
    <property type="entry name" value="DNA UTILIZATION PROTEIN HOFN"/>
    <property type="match status" value="1"/>
</dbReference>
<dbReference type="AlphaFoldDB" id="A0A0W0W1A8"/>
<comment type="caution">
    <text evidence="2">The sequence shown here is derived from an EMBL/GenBank/DDBJ whole genome shotgun (WGS) entry which is preliminary data.</text>
</comment>
<keyword evidence="1" id="KW-0472">Membrane</keyword>
<protein>
    <submittedName>
        <fullName evidence="2">Tfp pilus assembly protein PilN</fullName>
    </submittedName>
</protein>
<dbReference type="InterPro" id="IPR007813">
    <property type="entry name" value="PilN"/>
</dbReference>
<accession>A0A0W0W1A8</accession>
<reference evidence="2 3" key="1">
    <citation type="submission" date="2015-11" db="EMBL/GenBank/DDBJ databases">
        <title>Genomic analysis of 38 Legionella species identifies large and diverse effector repertoires.</title>
        <authorList>
            <person name="Burstein D."/>
            <person name="Amaro F."/>
            <person name="Zusman T."/>
            <person name="Lifshitz Z."/>
            <person name="Cohen O."/>
            <person name="Gilbert J.A."/>
            <person name="Pupko T."/>
            <person name="Shuman H.A."/>
            <person name="Segal G."/>
        </authorList>
    </citation>
    <scope>NUCLEOTIDE SEQUENCE [LARGE SCALE GENOMIC DNA]</scope>
    <source>
        <strain evidence="2 3">PX-1-G2-E2</strain>
    </source>
</reference>
<dbReference type="EMBL" id="LNYL01000042">
    <property type="protein sequence ID" value="KTD26002.1"/>
    <property type="molecule type" value="Genomic_DNA"/>
</dbReference>
<proteinExistence type="predicted"/>